<dbReference type="Pfam" id="PF01541">
    <property type="entry name" value="GIY-YIG"/>
    <property type="match status" value="1"/>
</dbReference>
<dbReference type="Proteomes" id="UP000315525">
    <property type="component" value="Unassembled WGS sequence"/>
</dbReference>
<comment type="similarity">
    <text evidence="1">Belongs to the UPF0213 family.</text>
</comment>
<organism evidence="3 4">
    <name type="scientific">candidate division TA06 bacterium</name>
    <dbReference type="NCBI Taxonomy" id="2250710"/>
    <lineage>
        <taxon>Bacteria</taxon>
        <taxon>Bacteria division TA06</taxon>
    </lineage>
</organism>
<sequence length="95" mass="11553">MNKQYFVYIMTNRHNTVLYTGITSDLKKRVWEHKKGLVLGFTRRYNITKLVYYEVFGNVLDGITREKRIKGGSRKRKILLIKSMNREWRDLYYDL</sequence>
<protein>
    <submittedName>
        <fullName evidence="3">GIY-YIG nuclease family protein</fullName>
    </submittedName>
</protein>
<dbReference type="InterPro" id="IPR035901">
    <property type="entry name" value="GIY-YIG_endonuc_sf"/>
</dbReference>
<evidence type="ECO:0000313" key="3">
    <source>
        <dbReference type="EMBL" id="TET45301.1"/>
    </source>
</evidence>
<dbReference type="InterPro" id="IPR000305">
    <property type="entry name" value="GIY-YIG_endonuc"/>
</dbReference>
<comment type="caution">
    <text evidence="3">The sequence shown here is derived from an EMBL/GenBank/DDBJ whole genome shotgun (WGS) entry which is preliminary data.</text>
</comment>
<accession>A0A523USP9</accession>
<dbReference type="CDD" id="cd10448">
    <property type="entry name" value="GIY-YIG_unchar_3"/>
    <property type="match status" value="1"/>
</dbReference>
<gene>
    <name evidence="3" type="ORF">E3J62_07735</name>
</gene>
<evidence type="ECO:0000259" key="2">
    <source>
        <dbReference type="PROSITE" id="PS50164"/>
    </source>
</evidence>
<dbReference type="PROSITE" id="PS50164">
    <property type="entry name" value="GIY_YIG"/>
    <property type="match status" value="1"/>
</dbReference>
<dbReference type="EMBL" id="SOJN01000087">
    <property type="protein sequence ID" value="TET45301.1"/>
    <property type="molecule type" value="Genomic_DNA"/>
</dbReference>
<dbReference type="PANTHER" id="PTHR34477:SF5">
    <property type="entry name" value="BSL5627 PROTEIN"/>
    <property type="match status" value="1"/>
</dbReference>
<dbReference type="SUPFAM" id="SSF82771">
    <property type="entry name" value="GIY-YIG endonuclease"/>
    <property type="match status" value="1"/>
</dbReference>
<proteinExistence type="inferred from homology"/>
<feature type="domain" description="GIY-YIG" evidence="2">
    <location>
        <begin position="3"/>
        <end position="79"/>
    </location>
</feature>
<evidence type="ECO:0000256" key="1">
    <source>
        <dbReference type="ARBA" id="ARBA00007435"/>
    </source>
</evidence>
<dbReference type="InterPro" id="IPR050190">
    <property type="entry name" value="UPF0213_domain"/>
</dbReference>
<dbReference type="AlphaFoldDB" id="A0A523USP9"/>
<evidence type="ECO:0000313" key="4">
    <source>
        <dbReference type="Proteomes" id="UP000315525"/>
    </source>
</evidence>
<reference evidence="3 4" key="1">
    <citation type="submission" date="2019-03" db="EMBL/GenBank/DDBJ databases">
        <title>Metabolic potential of uncultured bacteria and archaea associated with petroleum seepage in deep-sea sediments.</title>
        <authorList>
            <person name="Dong X."/>
            <person name="Hubert C."/>
        </authorList>
    </citation>
    <scope>NUCLEOTIDE SEQUENCE [LARGE SCALE GENOMIC DNA]</scope>
    <source>
        <strain evidence="3">E44_bin18</strain>
    </source>
</reference>
<name>A0A523USP9_UNCT6</name>
<dbReference type="Gene3D" id="3.40.1440.10">
    <property type="entry name" value="GIY-YIG endonuclease"/>
    <property type="match status" value="1"/>
</dbReference>
<dbReference type="PANTHER" id="PTHR34477">
    <property type="entry name" value="UPF0213 PROTEIN YHBQ"/>
    <property type="match status" value="1"/>
</dbReference>